<organism evidence="2 3">
    <name type="scientific">Lentzea kristufekii</name>
    <dbReference type="NCBI Taxonomy" id="3095430"/>
    <lineage>
        <taxon>Bacteria</taxon>
        <taxon>Bacillati</taxon>
        <taxon>Actinomycetota</taxon>
        <taxon>Actinomycetes</taxon>
        <taxon>Pseudonocardiales</taxon>
        <taxon>Pseudonocardiaceae</taxon>
        <taxon>Lentzea</taxon>
    </lineage>
</organism>
<evidence type="ECO:0000313" key="3">
    <source>
        <dbReference type="Proteomes" id="UP001271792"/>
    </source>
</evidence>
<gene>
    <name evidence="2" type="ORF">SK571_03690</name>
</gene>
<dbReference type="Proteomes" id="UP001271792">
    <property type="component" value="Unassembled WGS sequence"/>
</dbReference>
<comment type="caution">
    <text evidence="2">The sequence shown here is derived from an EMBL/GenBank/DDBJ whole genome shotgun (WGS) entry which is preliminary data.</text>
</comment>
<proteinExistence type="predicted"/>
<evidence type="ECO:0000313" key="2">
    <source>
        <dbReference type="EMBL" id="MDX8048473.1"/>
    </source>
</evidence>
<dbReference type="RefSeq" id="WP_319982591.1">
    <property type="nucleotide sequence ID" value="NZ_JAXAVV010000002.1"/>
</dbReference>
<sequence>MGQPANSDRASARLGAAGFATRSSASFAALTTVGVAVGMDVAAGEHLLHTATIGAIAVVLAVLRVRLGGKYEGSFALLSGAIVVQPALHAMTKLVPGDTGHAAETSMSLLPVLLTAVVVAVVVGAQRLFSLFARRPLSALLRLLISVPVPSGVFAPHVWPDCAAIIPARHFTTTASRRGPPFSPTAAA</sequence>
<keyword evidence="1" id="KW-0812">Transmembrane</keyword>
<dbReference type="EMBL" id="JAXAVV010000002">
    <property type="protein sequence ID" value="MDX8048473.1"/>
    <property type="molecule type" value="Genomic_DNA"/>
</dbReference>
<keyword evidence="3" id="KW-1185">Reference proteome</keyword>
<evidence type="ECO:0000256" key="1">
    <source>
        <dbReference type="SAM" id="Phobius"/>
    </source>
</evidence>
<accession>A0ABU4TJQ2</accession>
<protein>
    <submittedName>
        <fullName evidence="2">Uncharacterized protein</fullName>
    </submittedName>
</protein>
<feature type="transmembrane region" description="Helical" evidence="1">
    <location>
        <begin position="46"/>
        <end position="63"/>
    </location>
</feature>
<keyword evidence="1" id="KW-1133">Transmembrane helix</keyword>
<feature type="transmembrane region" description="Helical" evidence="1">
    <location>
        <begin position="112"/>
        <end position="133"/>
    </location>
</feature>
<keyword evidence="1" id="KW-0472">Membrane</keyword>
<name>A0ABU4TJQ2_9PSEU</name>
<reference evidence="2 3" key="1">
    <citation type="submission" date="2023-11" db="EMBL/GenBank/DDBJ databases">
        <title>Lentzea sokolovensis, sp. nov., Lentzea kristufkii, sp. nov., and Lentzea miocenensis, sp. nov., rare actinobacteria from Sokolov Coal Basin, Miocene lacustrine sediment, Czech Republic.</title>
        <authorList>
            <person name="Lara A."/>
            <person name="Kotroba L."/>
            <person name="Nouioui I."/>
            <person name="Neumann-Schaal M."/>
            <person name="Mast Y."/>
            <person name="Chronakova A."/>
        </authorList>
    </citation>
    <scope>NUCLEOTIDE SEQUENCE [LARGE SCALE GENOMIC DNA]</scope>
    <source>
        <strain evidence="2 3">BCCO 10_0798</strain>
    </source>
</reference>
<feature type="transmembrane region" description="Helical" evidence="1">
    <location>
        <begin position="75"/>
        <end position="92"/>
    </location>
</feature>